<protein>
    <submittedName>
        <fullName evidence="2">Uncharacterized protein</fullName>
    </submittedName>
</protein>
<name>A0AB36JA55_9BACL</name>
<evidence type="ECO:0000256" key="1">
    <source>
        <dbReference type="SAM" id="MobiDB-lite"/>
    </source>
</evidence>
<organism evidence="2 3">
    <name type="scientific">Paenibacillus odorifer</name>
    <dbReference type="NCBI Taxonomy" id="189426"/>
    <lineage>
        <taxon>Bacteria</taxon>
        <taxon>Bacillati</taxon>
        <taxon>Bacillota</taxon>
        <taxon>Bacilli</taxon>
        <taxon>Bacillales</taxon>
        <taxon>Paenibacillaceae</taxon>
        <taxon>Paenibacillus</taxon>
    </lineage>
</organism>
<reference evidence="2 3" key="1">
    <citation type="submission" date="2016-10" db="EMBL/GenBank/DDBJ databases">
        <title>Paenibacillus species isolates.</title>
        <authorList>
            <person name="Beno S.M."/>
        </authorList>
    </citation>
    <scope>NUCLEOTIDE SEQUENCE [LARGE SCALE GENOMIC DNA]</scope>
    <source>
        <strain evidence="2 3">FSL H7-0918</strain>
    </source>
</reference>
<comment type="caution">
    <text evidence="2">The sequence shown here is derived from an EMBL/GenBank/DDBJ whole genome shotgun (WGS) entry which is preliminary data.</text>
</comment>
<sequence>MCDSLKKIVIHNPISIFFHMIPAHKKKKIITIQVNKDEAKDQKTILEKPLSPRRDVEDMRCHDEGRKID</sequence>
<dbReference type="Proteomes" id="UP000187323">
    <property type="component" value="Unassembled WGS sequence"/>
</dbReference>
<gene>
    <name evidence="2" type="ORF">BSK47_17240</name>
</gene>
<dbReference type="EMBL" id="MPTO01000015">
    <property type="protein sequence ID" value="OME18369.1"/>
    <property type="molecule type" value="Genomic_DNA"/>
</dbReference>
<feature type="region of interest" description="Disordered" evidence="1">
    <location>
        <begin position="46"/>
        <end position="69"/>
    </location>
</feature>
<evidence type="ECO:0000313" key="2">
    <source>
        <dbReference type="EMBL" id="OME18369.1"/>
    </source>
</evidence>
<accession>A0AB36JA55</accession>
<dbReference type="AlphaFoldDB" id="A0AB36JA55"/>
<proteinExistence type="predicted"/>
<evidence type="ECO:0000313" key="3">
    <source>
        <dbReference type="Proteomes" id="UP000187323"/>
    </source>
</evidence>